<keyword evidence="3" id="KW-0808">Transferase</keyword>
<dbReference type="Proteomes" id="UP000559626">
    <property type="component" value="Unassembled WGS sequence"/>
</dbReference>
<dbReference type="Pfam" id="PF04552">
    <property type="entry name" value="Sigma54_DBD"/>
    <property type="match status" value="1"/>
</dbReference>
<dbReference type="InterPro" id="IPR038709">
    <property type="entry name" value="RpoN_core-bd_sf"/>
</dbReference>
<name>A0A7Y0AGD2_9BACT</name>
<sequence length="538" mass="60176">MQRLDLTQSLSQRLSPQQIQFIKLLQIPTAELETRIKEEMEVNPALEEGDGDEAERDDNADDTADEAPEADDPNDSLDSDDTTLDEDFGGSEAADDTLGPDDYADERAEPSTEPETPGLDTENHEPDISDYLNDDEIAGYKMQGDGPGDEEEREMPLADTSASLQDSLLDQLHYAQLDELEQHIGEQLIGSIDGDGYIRRDLAAIANDLAFSQNIEVSEADIERVLHVIQAFDPAGIAARSLPECLLLQLERRPQDEATQNAERIITETFDEFTKKHYQRIQQRLDLEDDELKEAVAVILKLNPKPGGSGPVSGGRGSAGGAQYLMPDFILTNDNGELNLTLNARNAPELRVSRDYREMLQTYDKAAKKDQKMKEAVSFVKQKLDSAKWFIDAIRQRQNTLLRTMSAIVEMQREFFLTGDDSKLKPMILKDIAGQIGMDISTVSRVANSKSIQTEHGIYPLKFFFSEGIATDSGEDASSREVKSILKDLIGNEKKDHPLSDDKLEKMLNARGYNIARRTVAKYREQLNIPVARLRKEL</sequence>
<keyword evidence="4" id="KW-0548">Nucleotidyltransferase</keyword>
<dbReference type="Pfam" id="PF04963">
    <property type="entry name" value="Sigma54_CBD"/>
    <property type="match status" value="1"/>
</dbReference>
<dbReference type="GO" id="GO:0000428">
    <property type="term" value="C:DNA-directed RNA polymerase complex"/>
    <property type="evidence" value="ECO:0007669"/>
    <property type="project" value="UniProtKB-KW"/>
</dbReference>
<dbReference type="GO" id="GO:0006352">
    <property type="term" value="P:DNA-templated transcription initiation"/>
    <property type="evidence" value="ECO:0007669"/>
    <property type="project" value="InterPro"/>
</dbReference>
<dbReference type="PANTHER" id="PTHR32248">
    <property type="entry name" value="RNA POLYMERASE SIGMA-54 FACTOR"/>
    <property type="match status" value="1"/>
</dbReference>
<feature type="region of interest" description="Disordered" evidence="9">
    <location>
        <begin position="36"/>
        <end position="160"/>
    </location>
</feature>
<evidence type="ECO:0000256" key="1">
    <source>
        <dbReference type="ARBA" id="ARBA00008798"/>
    </source>
</evidence>
<evidence type="ECO:0000256" key="8">
    <source>
        <dbReference type="ARBA" id="ARBA00023163"/>
    </source>
</evidence>
<dbReference type="GO" id="GO:0016779">
    <property type="term" value="F:nucleotidyltransferase activity"/>
    <property type="evidence" value="ECO:0007669"/>
    <property type="project" value="UniProtKB-KW"/>
</dbReference>
<dbReference type="GO" id="GO:0003677">
    <property type="term" value="F:DNA binding"/>
    <property type="evidence" value="ECO:0007669"/>
    <property type="project" value="UniProtKB-KW"/>
</dbReference>
<evidence type="ECO:0000256" key="4">
    <source>
        <dbReference type="ARBA" id="ARBA00022695"/>
    </source>
</evidence>
<organism evidence="12 13">
    <name type="scientific">Hymenobacter polaris</name>
    <dbReference type="NCBI Taxonomy" id="2682546"/>
    <lineage>
        <taxon>Bacteria</taxon>
        <taxon>Pseudomonadati</taxon>
        <taxon>Bacteroidota</taxon>
        <taxon>Cytophagia</taxon>
        <taxon>Cytophagales</taxon>
        <taxon>Hymenobacteraceae</taxon>
        <taxon>Hymenobacter</taxon>
    </lineage>
</organism>
<feature type="domain" description="RNA polymerase sigma factor 54 core-binding" evidence="11">
    <location>
        <begin position="157"/>
        <end position="356"/>
    </location>
</feature>
<dbReference type="NCBIfam" id="TIGR02395">
    <property type="entry name" value="rpoN_sigma"/>
    <property type="match status" value="1"/>
</dbReference>
<feature type="domain" description="RNA polymerase sigma factor 54 DNA-binding" evidence="10">
    <location>
        <begin position="378"/>
        <end position="536"/>
    </location>
</feature>
<keyword evidence="13" id="KW-1185">Reference proteome</keyword>
<comment type="caution">
    <text evidence="12">The sequence shown here is derived from an EMBL/GenBank/DDBJ whole genome shotgun (WGS) entry which is preliminary data.</text>
</comment>
<evidence type="ECO:0000313" key="13">
    <source>
        <dbReference type="Proteomes" id="UP000559626"/>
    </source>
</evidence>
<keyword evidence="7" id="KW-0238">DNA-binding</keyword>
<evidence type="ECO:0000256" key="5">
    <source>
        <dbReference type="ARBA" id="ARBA00023015"/>
    </source>
</evidence>
<dbReference type="InterPro" id="IPR007046">
    <property type="entry name" value="RNA_pol_sigma_54_core-bd"/>
</dbReference>
<keyword evidence="2" id="KW-0240">DNA-directed RNA polymerase</keyword>
<dbReference type="PRINTS" id="PR00045">
    <property type="entry name" value="SIGMA54FCT"/>
</dbReference>
<keyword evidence="5" id="KW-0805">Transcription regulation</keyword>
<dbReference type="GO" id="GO:0001216">
    <property type="term" value="F:DNA-binding transcription activator activity"/>
    <property type="evidence" value="ECO:0007669"/>
    <property type="project" value="InterPro"/>
</dbReference>
<keyword evidence="6" id="KW-0731">Sigma factor</keyword>
<dbReference type="EMBL" id="JABBGH010000003">
    <property type="protein sequence ID" value="NML66858.1"/>
    <property type="molecule type" value="Genomic_DNA"/>
</dbReference>
<dbReference type="Gene3D" id="1.10.10.1330">
    <property type="entry name" value="RNA polymerase sigma-54 factor, core-binding domain"/>
    <property type="match status" value="1"/>
</dbReference>
<dbReference type="Pfam" id="PF00309">
    <property type="entry name" value="Sigma54_AID"/>
    <property type="match status" value="1"/>
</dbReference>
<evidence type="ECO:0000256" key="7">
    <source>
        <dbReference type="ARBA" id="ARBA00023125"/>
    </source>
</evidence>
<proteinExistence type="inferred from homology"/>
<dbReference type="PROSITE" id="PS00718">
    <property type="entry name" value="SIGMA54_2"/>
    <property type="match status" value="1"/>
</dbReference>
<reference evidence="12 13" key="1">
    <citation type="submission" date="2020-04" db="EMBL/GenBank/DDBJ databases">
        <title>Hymenobacter polaris sp. nov., isolated from Arctic soil.</title>
        <authorList>
            <person name="Dahal R.H."/>
        </authorList>
    </citation>
    <scope>NUCLEOTIDE SEQUENCE [LARGE SCALE GENOMIC DNA]</scope>
    <source>
        <strain evidence="12 13">RP-2-7</strain>
    </source>
</reference>
<comment type="similarity">
    <text evidence="1">Belongs to the sigma-54 factor family.</text>
</comment>
<accession>A0A7Y0AGD2</accession>
<dbReference type="InterPro" id="IPR000394">
    <property type="entry name" value="RNA_pol_sigma_54"/>
</dbReference>
<evidence type="ECO:0000256" key="3">
    <source>
        <dbReference type="ARBA" id="ARBA00022679"/>
    </source>
</evidence>
<dbReference type="GO" id="GO:0016987">
    <property type="term" value="F:sigma factor activity"/>
    <property type="evidence" value="ECO:0007669"/>
    <property type="project" value="UniProtKB-KW"/>
</dbReference>
<dbReference type="PROSITE" id="PS50044">
    <property type="entry name" value="SIGMA54_3"/>
    <property type="match status" value="1"/>
</dbReference>
<evidence type="ECO:0000259" key="10">
    <source>
        <dbReference type="Pfam" id="PF04552"/>
    </source>
</evidence>
<dbReference type="RefSeq" id="WP_169532568.1">
    <property type="nucleotide sequence ID" value="NZ_JABBGH010000003.1"/>
</dbReference>
<evidence type="ECO:0000259" key="11">
    <source>
        <dbReference type="Pfam" id="PF04963"/>
    </source>
</evidence>
<protein>
    <submittedName>
        <fullName evidence="12">RNA polymerase factor sigma-54</fullName>
    </submittedName>
</protein>
<dbReference type="PANTHER" id="PTHR32248:SF4">
    <property type="entry name" value="RNA POLYMERASE SIGMA-54 FACTOR"/>
    <property type="match status" value="1"/>
</dbReference>
<dbReference type="AlphaFoldDB" id="A0A7Y0AGD2"/>
<evidence type="ECO:0000313" key="12">
    <source>
        <dbReference type="EMBL" id="NML66858.1"/>
    </source>
</evidence>
<gene>
    <name evidence="12" type="primary">rpoN</name>
    <name evidence="12" type="ORF">HHL22_16760</name>
</gene>
<evidence type="ECO:0000256" key="9">
    <source>
        <dbReference type="SAM" id="MobiDB-lite"/>
    </source>
</evidence>
<dbReference type="PIRSF" id="PIRSF000774">
    <property type="entry name" value="RpoN"/>
    <property type="match status" value="1"/>
</dbReference>
<evidence type="ECO:0000256" key="6">
    <source>
        <dbReference type="ARBA" id="ARBA00023082"/>
    </source>
</evidence>
<feature type="compositionally biased region" description="Acidic residues" evidence="9">
    <location>
        <begin position="47"/>
        <end position="104"/>
    </location>
</feature>
<dbReference type="InterPro" id="IPR007634">
    <property type="entry name" value="RNA_pol_sigma_54_DNA-bd"/>
</dbReference>
<dbReference type="Gene3D" id="1.10.10.60">
    <property type="entry name" value="Homeodomain-like"/>
    <property type="match status" value="1"/>
</dbReference>
<keyword evidence="8" id="KW-0804">Transcription</keyword>
<evidence type="ECO:0000256" key="2">
    <source>
        <dbReference type="ARBA" id="ARBA00022478"/>
    </source>
</evidence>